<keyword evidence="4" id="KW-1185">Reference proteome</keyword>
<dbReference type="RefSeq" id="WP_213245441.1">
    <property type="nucleotide sequence ID" value="NZ_CP045806.1"/>
</dbReference>
<keyword evidence="2" id="KW-0732">Signal</keyword>
<feature type="chain" id="PRO_5045186709" evidence="2">
    <location>
        <begin position="27"/>
        <end position="215"/>
    </location>
</feature>
<dbReference type="EMBL" id="CP045809">
    <property type="protein sequence ID" value="QHN37118.1"/>
    <property type="molecule type" value="Genomic_DNA"/>
</dbReference>
<sequence>MGGRYITTVLLLFGGLSIFGVPAANATNFEFTEPFGNGKVFMSVGANADRTVSYYIVNQSVTGTDHFTCNMYVTSVGANKTTRIVAAREIGNYPSPPVGGRSAIAFSPGEYTASGDCYGYKNPGKIFIGDTSLISIKKQHSSKFWIGSSTTSNPPKKEPENNTQKLIDLKVKPIKPGIRIPKDVIDGKPKGTPKEAPKEQPKADAWGSLEGIFGS</sequence>
<feature type="region of interest" description="Disordered" evidence="1">
    <location>
        <begin position="178"/>
        <end position="215"/>
    </location>
</feature>
<evidence type="ECO:0000313" key="3">
    <source>
        <dbReference type="EMBL" id="QHN37118.1"/>
    </source>
</evidence>
<reference evidence="3" key="1">
    <citation type="journal article" date="2021" name="Nat. Microbiol.">
        <title>Cocultivation of an ultrasmall environmental parasitic bacterium with lytic ability against bacteria associated with wastewater foams.</title>
        <authorList>
            <person name="Batinovic S."/>
            <person name="Rose J.J.A."/>
            <person name="Ratcliffe J."/>
            <person name="Seviour R.J."/>
            <person name="Petrovski S."/>
        </authorList>
    </citation>
    <scope>NUCLEOTIDE SEQUENCE</scope>
    <source>
        <strain evidence="3">CON9</strain>
    </source>
</reference>
<protein>
    <submittedName>
        <fullName evidence="3">Uncharacterized protein</fullName>
    </submittedName>
</protein>
<feature type="compositionally biased region" description="Basic and acidic residues" evidence="1">
    <location>
        <begin position="180"/>
        <end position="202"/>
    </location>
</feature>
<name>A0ABX6IMG1_9ACTN</name>
<dbReference type="Proteomes" id="UP001059836">
    <property type="component" value="Chromosome"/>
</dbReference>
<proteinExistence type="predicted"/>
<accession>A0ABX6IMG1</accession>
<evidence type="ECO:0000256" key="2">
    <source>
        <dbReference type="SAM" id="SignalP"/>
    </source>
</evidence>
<organism evidence="3 4">
    <name type="scientific">Gordonia pseudamarae</name>
    <dbReference type="NCBI Taxonomy" id="2831662"/>
    <lineage>
        <taxon>Bacteria</taxon>
        <taxon>Bacillati</taxon>
        <taxon>Actinomycetota</taxon>
        <taxon>Actinomycetes</taxon>
        <taxon>Mycobacteriales</taxon>
        <taxon>Gordoniaceae</taxon>
        <taxon>Gordonia</taxon>
    </lineage>
</organism>
<feature type="signal peptide" evidence="2">
    <location>
        <begin position="1"/>
        <end position="26"/>
    </location>
</feature>
<evidence type="ECO:0000313" key="4">
    <source>
        <dbReference type="Proteomes" id="UP001059836"/>
    </source>
</evidence>
<gene>
    <name evidence="3" type="ORF">GII31_21680</name>
</gene>
<evidence type="ECO:0000256" key="1">
    <source>
        <dbReference type="SAM" id="MobiDB-lite"/>
    </source>
</evidence>